<keyword evidence="9" id="KW-1185">Reference proteome</keyword>
<keyword evidence="5" id="KW-0378">Hydrolase</keyword>
<evidence type="ECO:0000259" key="7">
    <source>
        <dbReference type="Pfam" id="PF00884"/>
    </source>
</evidence>
<dbReference type="PANTHER" id="PTHR45953">
    <property type="entry name" value="IDURONATE 2-SULFATASE"/>
    <property type="match status" value="1"/>
</dbReference>
<dbReference type="InterPro" id="IPR035874">
    <property type="entry name" value="IDS"/>
</dbReference>
<dbReference type="PROSITE" id="PS51257">
    <property type="entry name" value="PROKAR_LIPOPROTEIN"/>
    <property type="match status" value="1"/>
</dbReference>
<feature type="domain" description="Sulfatase N-terminal" evidence="7">
    <location>
        <begin position="48"/>
        <end position="405"/>
    </location>
</feature>
<name>A0ABY7AR62_9ALTE</name>
<keyword evidence="3" id="KW-0479">Metal-binding</keyword>
<keyword evidence="6" id="KW-0106">Calcium</keyword>
<geneLocation type="plasmid" evidence="8 9">
    <name>pCadTS8_1</name>
</geneLocation>
<dbReference type="CDD" id="cd16030">
    <property type="entry name" value="iduronate-2-sulfatase"/>
    <property type="match status" value="1"/>
</dbReference>
<keyword evidence="4" id="KW-0732">Signal</keyword>
<keyword evidence="8" id="KW-0614">Plasmid</keyword>
<gene>
    <name evidence="8" type="ORF">OLW01_15475</name>
</gene>
<evidence type="ECO:0000256" key="6">
    <source>
        <dbReference type="ARBA" id="ARBA00022837"/>
    </source>
</evidence>
<dbReference type="Proteomes" id="UP001163726">
    <property type="component" value="Plasmid pCadTS8_1"/>
</dbReference>
<evidence type="ECO:0000256" key="3">
    <source>
        <dbReference type="ARBA" id="ARBA00022723"/>
    </source>
</evidence>
<accession>A0ABY7AR62</accession>
<evidence type="ECO:0000256" key="4">
    <source>
        <dbReference type="ARBA" id="ARBA00022729"/>
    </source>
</evidence>
<dbReference type="PANTHER" id="PTHR45953:SF1">
    <property type="entry name" value="IDURONATE 2-SULFATASE"/>
    <property type="match status" value="1"/>
</dbReference>
<dbReference type="PROSITE" id="PS00149">
    <property type="entry name" value="SULFATASE_2"/>
    <property type="match status" value="1"/>
</dbReference>
<evidence type="ECO:0000256" key="2">
    <source>
        <dbReference type="ARBA" id="ARBA00008779"/>
    </source>
</evidence>
<sequence>MKIKHILFSSLLPVSLTLISCGEDNATTSTQVNKPIMVEQNTQNQPYNVIMIAVDDLNNWAGYLGGPAKTPNLDKLAAQSSTFTNAYSVVPACNPSRVAVMTGQRPETTGAYLNETNFRDVKGGDKRVTIPQYFAKQGYKTSAAGKIFHHPRGQKNNPAPMSDPISWQSQFAGPTGTGGDKEYLNHEGWAKWHGGIEAYQGLPIIPYIRKHGIWGPIKQTDEETGDYKTANYCANYLRQSHNKPFFLACGIFRPHSPQLAPQKYFDMYPLESIKLPAVPAEDMQDIPAIAQNNWSSGFAKLVMDRPDEWKRAVQGYLASTSFADAMIGHILQAWDNSEYADNTILVLWGDHGFQLGHKNRWEKFTLWKQGSHTPFIIKAPGKQAAMINKPVTLLNVYPTLLELANLPAKPDLDGVSLTPLMDNAKADWQRPAVLTYQQDNNAIIFENWNFIQYKDGSQELYNQTTDPHEYNNLIGQPQYAEVIEKLSEWLPEVKIAQTEYRPGG</sequence>
<dbReference type="InterPro" id="IPR017850">
    <property type="entry name" value="Alkaline_phosphatase_core_sf"/>
</dbReference>
<protein>
    <submittedName>
        <fullName evidence="8">Sulfatase</fullName>
    </submittedName>
</protein>
<dbReference type="Pfam" id="PF00884">
    <property type="entry name" value="Sulfatase"/>
    <property type="match status" value="1"/>
</dbReference>
<dbReference type="EMBL" id="CP109966">
    <property type="protein sequence ID" value="WAJ71738.1"/>
    <property type="molecule type" value="Genomic_DNA"/>
</dbReference>
<evidence type="ECO:0000256" key="5">
    <source>
        <dbReference type="ARBA" id="ARBA00022801"/>
    </source>
</evidence>
<comment type="cofactor">
    <cofactor evidence="1">
        <name>Ca(2+)</name>
        <dbReference type="ChEBI" id="CHEBI:29108"/>
    </cofactor>
</comment>
<dbReference type="InterPro" id="IPR000917">
    <property type="entry name" value="Sulfatase_N"/>
</dbReference>
<dbReference type="InterPro" id="IPR024607">
    <property type="entry name" value="Sulfatase_CS"/>
</dbReference>
<evidence type="ECO:0000313" key="9">
    <source>
        <dbReference type="Proteomes" id="UP001163726"/>
    </source>
</evidence>
<organism evidence="8 9">
    <name type="scientific">Catenovulum adriaticum</name>
    <dbReference type="NCBI Taxonomy" id="2984846"/>
    <lineage>
        <taxon>Bacteria</taxon>
        <taxon>Pseudomonadati</taxon>
        <taxon>Pseudomonadota</taxon>
        <taxon>Gammaproteobacteria</taxon>
        <taxon>Alteromonadales</taxon>
        <taxon>Alteromonadaceae</taxon>
        <taxon>Catenovulum</taxon>
    </lineage>
</organism>
<evidence type="ECO:0000313" key="8">
    <source>
        <dbReference type="EMBL" id="WAJ71738.1"/>
    </source>
</evidence>
<comment type="similarity">
    <text evidence="2">Belongs to the sulfatase family.</text>
</comment>
<evidence type="ECO:0000256" key="1">
    <source>
        <dbReference type="ARBA" id="ARBA00001913"/>
    </source>
</evidence>
<dbReference type="Gene3D" id="3.40.720.10">
    <property type="entry name" value="Alkaline Phosphatase, subunit A"/>
    <property type="match status" value="1"/>
</dbReference>
<proteinExistence type="inferred from homology"/>
<dbReference type="SUPFAM" id="SSF53649">
    <property type="entry name" value="Alkaline phosphatase-like"/>
    <property type="match status" value="1"/>
</dbReference>
<dbReference type="RefSeq" id="WP_268076431.1">
    <property type="nucleotide sequence ID" value="NZ_CP109966.1"/>
</dbReference>
<reference evidence="8" key="1">
    <citation type="submission" date="2022-10" db="EMBL/GenBank/DDBJ databases">
        <title>Catenovulum adriacola sp. nov. isolated in the Harbour of Susak.</title>
        <authorList>
            <person name="Schoch T."/>
            <person name="Reich S.J."/>
            <person name="Stoeferle S."/>
            <person name="Flaiz M."/>
            <person name="Kazda M."/>
            <person name="Riedel C.U."/>
            <person name="Duerre P."/>
        </authorList>
    </citation>
    <scope>NUCLEOTIDE SEQUENCE</scope>
    <source>
        <strain evidence="8">TS8</strain>
        <plasmid evidence="8">pCadTS8_1</plasmid>
    </source>
</reference>